<dbReference type="InterPro" id="IPR001077">
    <property type="entry name" value="COMT_C"/>
</dbReference>
<evidence type="ECO:0000256" key="1">
    <source>
        <dbReference type="ARBA" id="ARBA00022603"/>
    </source>
</evidence>
<organism evidence="6 7">
    <name type="scientific">Candidatus Avelusimicrobium gallicola</name>
    <dbReference type="NCBI Taxonomy" id="2562704"/>
    <lineage>
        <taxon>Bacteria</taxon>
        <taxon>Pseudomonadati</taxon>
        <taxon>Elusimicrobiota</taxon>
        <taxon>Elusimicrobia</taxon>
        <taxon>Elusimicrobiales</taxon>
        <taxon>Elusimicrobiaceae</taxon>
        <taxon>Candidatus Avelusimicrobium</taxon>
    </lineage>
</organism>
<dbReference type="InterPro" id="IPR029063">
    <property type="entry name" value="SAM-dependent_MTases_sf"/>
</dbReference>
<dbReference type="Gene3D" id="1.10.10.10">
    <property type="entry name" value="Winged helix-like DNA-binding domain superfamily/Winged helix DNA-binding domain"/>
    <property type="match status" value="1"/>
</dbReference>
<dbReference type="GO" id="GO:0008171">
    <property type="term" value="F:O-methyltransferase activity"/>
    <property type="evidence" value="ECO:0007669"/>
    <property type="project" value="InterPro"/>
</dbReference>
<proteinExistence type="predicted"/>
<comment type="caution">
    <text evidence="6">The sequence shown here is derived from an EMBL/GenBank/DDBJ whole genome shotgun (WGS) entry which is preliminary data.</text>
</comment>
<dbReference type="SUPFAM" id="SSF53335">
    <property type="entry name" value="S-adenosyl-L-methionine-dependent methyltransferases"/>
    <property type="match status" value="1"/>
</dbReference>
<protein>
    <submittedName>
        <fullName evidence="6">Class I SAM-dependent methyltransferase</fullName>
    </submittedName>
</protein>
<dbReference type="PROSITE" id="PS51683">
    <property type="entry name" value="SAM_OMT_II"/>
    <property type="match status" value="1"/>
</dbReference>
<gene>
    <name evidence="6" type="ORF">E7027_04210</name>
</gene>
<dbReference type="Pfam" id="PF21212">
    <property type="entry name" value="Dimerisation2-like_dom"/>
    <property type="match status" value="1"/>
</dbReference>
<evidence type="ECO:0000259" key="4">
    <source>
        <dbReference type="Pfam" id="PF00891"/>
    </source>
</evidence>
<dbReference type="Proteomes" id="UP000725649">
    <property type="component" value="Unassembled WGS sequence"/>
</dbReference>
<evidence type="ECO:0000259" key="5">
    <source>
        <dbReference type="Pfam" id="PF21212"/>
    </source>
</evidence>
<dbReference type="SUPFAM" id="SSF46785">
    <property type="entry name" value="Winged helix' DNA-binding domain"/>
    <property type="match status" value="1"/>
</dbReference>
<dbReference type="Gene3D" id="1.20.58.1390">
    <property type="match status" value="1"/>
</dbReference>
<dbReference type="Pfam" id="PF00891">
    <property type="entry name" value="Methyltransf_2"/>
    <property type="match status" value="1"/>
</dbReference>
<accession>A0A928HF22</accession>
<name>A0A928HF22_9BACT</name>
<dbReference type="AlphaFoldDB" id="A0A928HF22"/>
<dbReference type="InterPro" id="IPR036390">
    <property type="entry name" value="WH_DNA-bd_sf"/>
</dbReference>
<dbReference type="EMBL" id="SUVG01000004">
    <property type="protein sequence ID" value="MBE6421318.1"/>
    <property type="molecule type" value="Genomic_DNA"/>
</dbReference>
<keyword evidence="1 6" id="KW-0489">Methyltransferase</keyword>
<evidence type="ECO:0000256" key="2">
    <source>
        <dbReference type="ARBA" id="ARBA00022679"/>
    </source>
</evidence>
<reference evidence="6" key="1">
    <citation type="submission" date="2019-04" db="EMBL/GenBank/DDBJ databases">
        <title>Evolution of Biomass-Degrading Anaerobic Consortia Revealed by Metagenomics.</title>
        <authorList>
            <person name="Peng X."/>
        </authorList>
    </citation>
    <scope>NUCLEOTIDE SEQUENCE</scope>
    <source>
        <strain evidence="6">SIG66</strain>
    </source>
</reference>
<feature type="domain" description="O-methyltransferase C-terminal" evidence="4">
    <location>
        <begin position="168"/>
        <end position="318"/>
    </location>
</feature>
<dbReference type="GO" id="GO:0032259">
    <property type="term" value="P:methylation"/>
    <property type="evidence" value="ECO:0007669"/>
    <property type="project" value="UniProtKB-KW"/>
</dbReference>
<feature type="domain" description="BVU-1015-like N-terminal dimerisation-like" evidence="5">
    <location>
        <begin position="8"/>
        <end position="74"/>
    </location>
</feature>
<dbReference type="PANTHER" id="PTHR43712:SF2">
    <property type="entry name" value="O-METHYLTRANSFERASE CICE"/>
    <property type="match status" value="1"/>
</dbReference>
<sequence>MADIAFDAQKIAFAPISFQAALALRDLGILSLLNEKEADDKTISKKLKLSLYAVQTLLENGVALDLVSLKDGKYALTKTGWFLLCDPMTRANMDFVNDVCYLGMHSLQESLKKGKPTGLKVFGKWKTVYEGLSKLPAKNRKSWFAFDHFYSDIAFPEILPLVFELNPARVMDIGANTGKWAKKCLDYKKDTSVMLVDLPGQLNVAKKNLKKYGDRAQYHAANVLDAKTVLPKGADAVLMSQFLDCFSEAEIVSILKKVKASADKNTRIYILEPLWDRQEYAASTFCLNHTSLYFTNIANGNSKMYSYAQMENCVKKAGLKVEKVFDGVGRFAYTLIRCRK</sequence>
<dbReference type="Gene3D" id="3.40.50.150">
    <property type="entry name" value="Vaccinia Virus protein VP39"/>
    <property type="match status" value="1"/>
</dbReference>
<dbReference type="InterPro" id="IPR036388">
    <property type="entry name" value="WH-like_DNA-bd_sf"/>
</dbReference>
<dbReference type="InterPro" id="IPR016461">
    <property type="entry name" value="COMT-like"/>
</dbReference>
<evidence type="ECO:0000313" key="6">
    <source>
        <dbReference type="EMBL" id="MBE6421318.1"/>
    </source>
</evidence>
<dbReference type="InterPro" id="IPR049480">
    <property type="entry name" value="BVU_1015-like_N"/>
</dbReference>
<dbReference type="PANTHER" id="PTHR43712">
    <property type="entry name" value="PUTATIVE (AFU_ORTHOLOGUE AFUA_4G14580)-RELATED"/>
    <property type="match status" value="1"/>
</dbReference>
<keyword evidence="2" id="KW-0808">Transferase</keyword>
<evidence type="ECO:0000313" key="7">
    <source>
        <dbReference type="Proteomes" id="UP000725649"/>
    </source>
</evidence>
<evidence type="ECO:0000256" key="3">
    <source>
        <dbReference type="ARBA" id="ARBA00022691"/>
    </source>
</evidence>
<keyword evidence="3" id="KW-0949">S-adenosyl-L-methionine</keyword>